<keyword evidence="2" id="KW-1185">Reference proteome</keyword>
<proteinExistence type="predicted"/>
<protein>
    <submittedName>
        <fullName evidence="1">Uncharacterized protein</fullName>
    </submittedName>
</protein>
<sequence length="116" mass="13043">MLTTLVLSRSYAGNLMSQLAVRYIPQPFQSLRDVLNHPSVTMIWEANTAYVQYIYAVQSGPYREVADLERVGRVEFQRATEFPVSVDTSVRNGGHVLMVEDLTAKVFMAHDFTATG</sequence>
<dbReference type="Proteomes" id="UP001292094">
    <property type="component" value="Unassembled WGS sequence"/>
</dbReference>
<dbReference type="AlphaFoldDB" id="A0AAE1UMH7"/>
<organism evidence="1 2">
    <name type="scientific">Petrolisthes manimaculis</name>
    <dbReference type="NCBI Taxonomy" id="1843537"/>
    <lineage>
        <taxon>Eukaryota</taxon>
        <taxon>Metazoa</taxon>
        <taxon>Ecdysozoa</taxon>
        <taxon>Arthropoda</taxon>
        <taxon>Crustacea</taxon>
        <taxon>Multicrustacea</taxon>
        <taxon>Malacostraca</taxon>
        <taxon>Eumalacostraca</taxon>
        <taxon>Eucarida</taxon>
        <taxon>Decapoda</taxon>
        <taxon>Pleocyemata</taxon>
        <taxon>Anomura</taxon>
        <taxon>Galatheoidea</taxon>
        <taxon>Porcellanidae</taxon>
        <taxon>Petrolisthes</taxon>
    </lineage>
</organism>
<comment type="caution">
    <text evidence="1">The sequence shown here is derived from an EMBL/GenBank/DDBJ whole genome shotgun (WGS) entry which is preliminary data.</text>
</comment>
<evidence type="ECO:0000313" key="1">
    <source>
        <dbReference type="EMBL" id="KAK4326016.1"/>
    </source>
</evidence>
<accession>A0AAE1UMH7</accession>
<gene>
    <name evidence="1" type="ORF">Pmani_003439</name>
</gene>
<name>A0AAE1UMH7_9EUCA</name>
<dbReference type="EMBL" id="JAWZYT010000253">
    <property type="protein sequence ID" value="KAK4326016.1"/>
    <property type="molecule type" value="Genomic_DNA"/>
</dbReference>
<reference evidence="1" key="1">
    <citation type="submission" date="2023-11" db="EMBL/GenBank/DDBJ databases">
        <title>Genome assemblies of two species of porcelain crab, Petrolisthes cinctipes and Petrolisthes manimaculis (Anomura: Porcellanidae).</title>
        <authorList>
            <person name="Angst P."/>
        </authorList>
    </citation>
    <scope>NUCLEOTIDE SEQUENCE</scope>
    <source>
        <strain evidence="1">PB745_02</strain>
        <tissue evidence="1">Gill</tissue>
    </source>
</reference>
<evidence type="ECO:0000313" key="2">
    <source>
        <dbReference type="Proteomes" id="UP001292094"/>
    </source>
</evidence>